<evidence type="ECO:0000313" key="3">
    <source>
        <dbReference type="Proteomes" id="UP000050783"/>
    </source>
</evidence>
<dbReference type="PANTHER" id="PTHR46928">
    <property type="entry name" value="MESENCHYME-SPECIFIC CELL SURFACE GLYCOPROTEIN"/>
    <property type="match status" value="1"/>
</dbReference>
<keyword evidence="1" id="KW-0732">Signal</keyword>
<dbReference type="AlphaFoldDB" id="A0A0P1EX95"/>
<sequence>MSLRCVCLTSALALTAGQAAAEMNFNRIASFPVVKNMAEGADTTRETSPEIIAATADGMTLVYTDSPLGMIGMVDITDPANPAPLGAMDVGGEPTSVGIVGTTAFVGVNTSESYTVPSGKLISVDIAGKVETGACDLGGQPDSVAIAPDGNFVSVAIENERDEDLNDGVLPQLPAGTLALVPLKDGALDCAGMKMASLTGLADVAPTDPEPEFVDINSLGETVVTLQENNHIAVVDKDGKVISHFSAGSVDLDGIDATDERGALVFTESQPGRLREPDAVKWVDENHFAPPTKATTRAVRVAGRSSTRTAP</sequence>
<dbReference type="SUPFAM" id="SSF50969">
    <property type="entry name" value="YVTN repeat-like/Quinoprotein amine dehydrogenase"/>
    <property type="match status" value="1"/>
</dbReference>
<name>A0A0P1EX95_9RHOB</name>
<evidence type="ECO:0008006" key="4">
    <source>
        <dbReference type="Google" id="ProtNLM"/>
    </source>
</evidence>
<feature type="chain" id="PRO_5006062010" description="Phytase-like domain-containing protein" evidence="1">
    <location>
        <begin position="22"/>
        <end position="311"/>
    </location>
</feature>
<evidence type="ECO:0000256" key="1">
    <source>
        <dbReference type="SAM" id="SignalP"/>
    </source>
</evidence>
<dbReference type="InterPro" id="IPR052956">
    <property type="entry name" value="Mesenchyme-surface_protein"/>
</dbReference>
<protein>
    <recommendedName>
        <fullName evidence="4">Phytase-like domain-containing protein</fullName>
    </recommendedName>
</protein>
<organism evidence="2 3">
    <name type="scientific">Ruegeria atlantica</name>
    <dbReference type="NCBI Taxonomy" id="81569"/>
    <lineage>
        <taxon>Bacteria</taxon>
        <taxon>Pseudomonadati</taxon>
        <taxon>Pseudomonadota</taxon>
        <taxon>Alphaproteobacteria</taxon>
        <taxon>Rhodobacterales</taxon>
        <taxon>Roseobacteraceae</taxon>
        <taxon>Ruegeria</taxon>
    </lineage>
</organism>
<dbReference type="InterPro" id="IPR011044">
    <property type="entry name" value="Quino_amine_DH_bsu"/>
</dbReference>
<dbReference type="Gene3D" id="2.130.10.10">
    <property type="entry name" value="YVTN repeat-like/Quinoprotein amine dehydrogenase"/>
    <property type="match status" value="1"/>
</dbReference>
<dbReference type="EMBL" id="CYPU01000017">
    <property type="protein sequence ID" value="CUH46776.1"/>
    <property type="molecule type" value="Genomic_DNA"/>
</dbReference>
<gene>
    <name evidence="2" type="ORF">RUA4292_00942</name>
</gene>
<dbReference type="InterPro" id="IPR015943">
    <property type="entry name" value="WD40/YVTN_repeat-like_dom_sf"/>
</dbReference>
<feature type="signal peptide" evidence="1">
    <location>
        <begin position="1"/>
        <end position="21"/>
    </location>
</feature>
<dbReference type="Proteomes" id="UP000050783">
    <property type="component" value="Unassembled WGS sequence"/>
</dbReference>
<proteinExistence type="predicted"/>
<dbReference type="PANTHER" id="PTHR46928:SF1">
    <property type="entry name" value="MESENCHYME-SPECIFIC CELL SURFACE GLYCOPROTEIN"/>
    <property type="match status" value="1"/>
</dbReference>
<evidence type="ECO:0000313" key="2">
    <source>
        <dbReference type="EMBL" id="CUH46776.1"/>
    </source>
</evidence>
<accession>A0A0P1EX95</accession>
<reference evidence="2 3" key="1">
    <citation type="submission" date="2015-09" db="EMBL/GenBank/DDBJ databases">
        <authorList>
            <consortium name="Swine Surveillance"/>
        </authorList>
    </citation>
    <scope>NUCLEOTIDE SEQUENCE [LARGE SCALE GENOMIC DNA]</scope>
    <source>
        <strain evidence="2 3">CECT 4292</strain>
    </source>
</reference>